<evidence type="ECO:0000256" key="1">
    <source>
        <dbReference type="ARBA" id="ARBA00004635"/>
    </source>
</evidence>
<dbReference type="Pfam" id="PF03180">
    <property type="entry name" value="Lipoprotein_9"/>
    <property type="match status" value="1"/>
</dbReference>
<feature type="chain" id="PRO_5047044066" description="Lipoprotein" evidence="7">
    <location>
        <begin position="20"/>
        <end position="273"/>
    </location>
</feature>
<keyword evidence="9" id="KW-1185">Reference proteome</keyword>
<feature type="signal peptide" evidence="7">
    <location>
        <begin position="1"/>
        <end position="19"/>
    </location>
</feature>
<gene>
    <name evidence="8" type="ORF">B7G68_05335</name>
</gene>
<evidence type="ECO:0000256" key="6">
    <source>
        <dbReference type="PIRNR" id="PIRNR002854"/>
    </source>
</evidence>
<evidence type="ECO:0000313" key="8">
    <source>
        <dbReference type="EMBL" id="AVQ04335.1"/>
    </source>
</evidence>
<keyword evidence="3" id="KW-0472">Membrane</keyword>
<sequence length="273" mass="29485">MVARRAVLVLGLAALTVSAMTLVACGQKTPKASDANTLTIAATAIPHAEVLEFIKPKLAAEGLNLEIKVFNDYVQPNVQVAEKRIDVSYFETLPYLETFNRDKGTNLIPIQGVHVEPIGTYSAKWKSLAEVPQGATIAIPNDASTEGRALILLAKNGVIGLKDPTNALSNLKDITSNPKDLKFKELEAPSLPRVLNQVDLAVINTNYALDAKLNPSKDALIIEDKTSPYVNYLVGRPDNKDDPRVKKLAAALTSPEVKAFIEKKYSGAVVPAF</sequence>
<comment type="similarity">
    <text evidence="6">Belongs to the nlpA lipoprotein family.</text>
</comment>
<dbReference type="PROSITE" id="PS51257">
    <property type="entry name" value="PROKAR_LIPOPROTEIN"/>
    <property type="match status" value="1"/>
</dbReference>
<evidence type="ECO:0000256" key="7">
    <source>
        <dbReference type="SAM" id="SignalP"/>
    </source>
</evidence>
<dbReference type="Proteomes" id="UP000240527">
    <property type="component" value="Chromosome"/>
</dbReference>
<keyword evidence="5 6" id="KW-0449">Lipoprotein</keyword>
<name>A0ABN5J0N1_9CAUL</name>
<dbReference type="SUPFAM" id="SSF53850">
    <property type="entry name" value="Periplasmic binding protein-like II"/>
    <property type="match status" value="1"/>
</dbReference>
<dbReference type="Gene3D" id="3.40.190.10">
    <property type="entry name" value="Periplasmic binding protein-like II"/>
    <property type="match status" value="2"/>
</dbReference>
<dbReference type="PANTHER" id="PTHR30429">
    <property type="entry name" value="D-METHIONINE-BINDING LIPOPROTEIN METQ"/>
    <property type="match status" value="1"/>
</dbReference>
<dbReference type="PANTHER" id="PTHR30429:SF0">
    <property type="entry name" value="METHIONINE-BINDING LIPOPROTEIN METQ"/>
    <property type="match status" value="1"/>
</dbReference>
<organism evidence="8 9">
    <name type="scientific">Caulobacter segnis</name>
    <dbReference type="NCBI Taxonomy" id="88688"/>
    <lineage>
        <taxon>Bacteria</taxon>
        <taxon>Pseudomonadati</taxon>
        <taxon>Pseudomonadota</taxon>
        <taxon>Alphaproteobacteria</taxon>
        <taxon>Caulobacterales</taxon>
        <taxon>Caulobacteraceae</taxon>
        <taxon>Caulobacter</taxon>
    </lineage>
</organism>
<evidence type="ECO:0000313" key="9">
    <source>
        <dbReference type="Proteomes" id="UP000240527"/>
    </source>
</evidence>
<keyword evidence="4" id="KW-0564">Palmitate</keyword>
<dbReference type="CDD" id="cd13597">
    <property type="entry name" value="PBP2_lipoprotein_Tp32"/>
    <property type="match status" value="1"/>
</dbReference>
<dbReference type="InterPro" id="IPR004872">
    <property type="entry name" value="Lipoprotein_NlpA"/>
</dbReference>
<evidence type="ECO:0000256" key="5">
    <source>
        <dbReference type="ARBA" id="ARBA00023288"/>
    </source>
</evidence>
<comment type="subcellular location">
    <subcellularLocation>
        <location evidence="1">Membrane</location>
        <topology evidence="1">Lipid-anchor</topology>
    </subcellularLocation>
</comment>
<reference evidence="8 9" key="1">
    <citation type="journal article" date="2015" name="Biotechnol. Bioeng.">
        <title>Genome sequence and phenotypic characterization of Caulobacter segnis.</title>
        <authorList>
            <person name="Patel S."/>
            <person name="Fletcher B."/>
            <person name="Scott D.C."/>
            <person name="Ely B."/>
        </authorList>
    </citation>
    <scope>NUCLEOTIDE SEQUENCE [LARGE SCALE GENOMIC DNA]</scope>
    <source>
        <strain evidence="8 9">TK0059</strain>
    </source>
</reference>
<evidence type="ECO:0000256" key="4">
    <source>
        <dbReference type="ARBA" id="ARBA00023139"/>
    </source>
</evidence>
<protein>
    <recommendedName>
        <fullName evidence="6">Lipoprotein</fullName>
    </recommendedName>
</protein>
<proteinExistence type="inferred from homology"/>
<dbReference type="PIRSF" id="PIRSF002854">
    <property type="entry name" value="MetQ"/>
    <property type="match status" value="1"/>
</dbReference>
<evidence type="ECO:0000256" key="2">
    <source>
        <dbReference type="ARBA" id="ARBA00022729"/>
    </source>
</evidence>
<evidence type="ECO:0000256" key="3">
    <source>
        <dbReference type="ARBA" id="ARBA00023136"/>
    </source>
</evidence>
<dbReference type="EMBL" id="CP027850">
    <property type="protein sequence ID" value="AVQ04335.1"/>
    <property type="molecule type" value="Genomic_DNA"/>
</dbReference>
<keyword evidence="2 7" id="KW-0732">Signal</keyword>
<accession>A0ABN5J0N1</accession>